<feature type="domain" description="Enoyl reductase (ER)" evidence="8">
    <location>
        <begin position="19"/>
        <end position="377"/>
    </location>
</feature>
<comment type="caution">
    <text evidence="9">The sequence shown here is derived from an EMBL/GenBank/DDBJ whole genome shotgun (WGS) entry which is preliminary data.</text>
</comment>
<evidence type="ECO:0000256" key="2">
    <source>
        <dbReference type="ARBA" id="ARBA00008072"/>
    </source>
</evidence>
<dbReference type="InterPro" id="IPR013154">
    <property type="entry name" value="ADH-like_N"/>
</dbReference>
<evidence type="ECO:0000256" key="3">
    <source>
        <dbReference type="ARBA" id="ARBA00022723"/>
    </source>
</evidence>
<evidence type="ECO:0000256" key="6">
    <source>
        <dbReference type="ARBA" id="ARBA00023027"/>
    </source>
</evidence>
<evidence type="ECO:0000313" key="10">
    <source>
        <dbReference type="Proteomes" id="UP000190776"/>
    </source>
</evidence>
<dbReference type="PANTHER" id="PTHR42940:SF5">
    <property type="entry name" value="ALCOHOL DEHYDROGENASE 2"/>
    <property type="match status" value="1"/>
</dbReference>
<dbReference type="Pfam" id="PF08240">
    <property type="entry name" value="ADH_N"/>
    <property type="match status" value="1"/>
</dbReference>
<dbReference type="SUPFAM" id="SSF51735">
    <property type="entry name" value="NAD(P)-binding Rossmann-fold domains"/>
    <property type="match status" value="1"/>
</dbReference>
<dbReference type="PROSITE" id="PS00059">
    <property type="entry name" value="ADH_ZINC"/>
    <property type="match status" value="1"/>
</dbReference>
<dbReference type="InterPro" id="IPR036291">
    <property type="entry name" value="NAD(P)-bd_dom_sf"/>
</dbReference>
<dbReference type="SUPFAM" id="SSF50129">
    <property type="entry name" value="GroES-like"/>
    <property type="match status" value="1"/>
</dbReference>
<keyword evidence="6" id="KW-0520">NAD</keyword>
<dbReference type="InterPro" id="IPR020843">
    <property type="entry name" value="ER"/>
</dbReference>
<dbReference type="CDD" id="cd08297">
    <property type="entry name" value="CAD3"/>
    <property type="match status" value="1"/>
</dbReference>
<sequence>MAAPEIPKKYKAIIYDKPGEISTKVVELDTPEPGPGEVLINLYAMTPHVDNPSPLLTHHPLSSHSGVCHSDFGIMMNCWSQMPFPTQEGQVGGHEGVGKIVKMGPGADSAAVKVGDRVGIKWVSGICGSCVACLAGMDGQCMNQKISGYYTPGTFQQYVLAPANYVTPVPDGLDSAEAAPMLCAGVTTYSALRKANAQSGDWVVLLGAGGGLGHIAVQLGARGMSYRIIGIDHDSKRDLVLASGAEHFLSLSHGKDLPARVQELTGGLGASAAVVLTAANAAYAQAADMLRIGGTLVCVGIPEGDPVPIAGALPQFLVAKALRIVGVAVGDRREAIETMDFARRGIVKSHFRTEKMESLTGVFRDMEEGKVQGRVVLDLS</sequence>
<organism evidence="9 10">
    <name type="scientific">Diplodia seriata</name>
    <dbReference type="NCBI Taxonomy" id="420778"/>
    <lineage>
        <taxon>Eukaryota</taxon>
        <taxon>Fungi</taxon>
        <taxon>Dikarya</taxon>
        <taxon>Ascomycota</taxon>
        <taxon>Pezizomycotina</taxon>
        <taxon>Dothideomycetes</taxon>
        <taxon>Dothideomycetes incertae sedis</taxon>
        <taxon>Botryosphaeriales</taxon>
        <taxon>Botryosphaeriaceae</taxon>
        <taxon>Diplodia</taxon>
    </lineage>
</organism>
<keyword evidence="5" id="KW-0560">Oxidoreductase</keyword>
<evidence type="ECO:0000259" key="8">
    <source>
        <dbReference type="SMART" id="SM00829"/>
    </source>
</evidence>
<evidence type="ECO:0000256" key="7">
    <source>
        <dbReference type="RuleBase" id="RU361277"/>
    </source>
</evidence>
<dbReference type="InterPro" id="IPR011032">
    <property type="entry name" value="GroES-like_sf"/>
</dbReference>
<dbReference type="PANTHER" id="PTHR42940">
    <property type="entry name" value="ALCOHOL DEHYDROGENASE 1-RELATED"/>
    <property type="match status" value="1"/>
</dbReference>
<dbReference type="AlphaFoldDB" id="A0A1S8BD60"/>
<keyword evidence="4 7" id="KW-0862">Zinc</keyword>
<dbReference type="Gene3D" id="3.40.50.720">
    <property type="entry name" value="NAD(P)-binding Rossmann-like Domain"/>
    <property type="match status" value="1"/>
</dbReference>
<dbReference type="SMART" id="SM00829">
    <property type="entry name" value="PKS_ER"/>
    <property type="match status" value="1"/>
</dbReference>
<evidence type="ECO:0000256" key="1">
    <source>
        <dbReference type="ARBA" id="ARBA00001947"/>
    </source>
</evidence>
<evidence type="ECO:0000256" key="5">
    <source>
        <dbReference type="ARBA" id="ARBA00023002"/>
    </source>
</evidence>
<dbReference type="Proteomes" id="UP000190776">
    <property type="component" value="Unassembled WGS sequence"/>
</dbReference>
<dbReference type="GO" id="GO:0008270">
    <property type="term" value="F:zinc ion binding"/>
    <property type="evidence" value="ECO:0007669"/>
    <property type="project" value="InterPro"/>
</dbReference>
<dbReference type="InterPro" id="IPR013149">
    <property type="entry name" value="ADH-like_C"/>
</dbReference>
<reference evidence="9 10" key="1">
    <citation type="submission" date="2017-01" db="EMBL/GenBank/DDBJ databases">
        <title>Draft genome sequence of Diplodia seriata F98.1, a fungal species involved in grapevine trunk diseases.</title>
        <authorList>
            <person name="Robert-Siegwald G."/>
            <person name="Vallet J."/>
            <person name="Abou-Mansour E."/>
            <person name="Xu J."/>
            <person name="Rey P."/>
            <person name="Bertsch C."/>
            <person name="Rego C."/>
            <person name="Larignon P."/>
            <person name="Fontaine F."/>
            <person name="Lebrun M.-H."/>
        </authorList>
    </citation>
    <scope>NUCLEOTIDE SEQUENCE [LARGE SCALE GENOMIC DNA]</scope>
    <source>
        <strain evidence="9 10">F98.1</strain>
    </source>
</reference>
<dbReference type="Gene3D" id="3.90.180.10">
    <property type="entry name" value="Medium-chain alcohol dehydrogenases, catalytic domain"/>
    <property type="match status" value="1"/>
</dbReference>
<dbReference type="OrthoDB" id="1879366at2759"/>
<dbReference type="Pfam" id="PF00107">
    <property type="entry name" value="ADH_zinc_N"/>
    <property type="match status" value="1"/>
</dbReference>
<gene>
    <name evidence="9" type="ORF">BK809_0004120</name>
</gene>
<accession>A0A1S8BD60</accession>
<proteinExistence type="inferred from homology"/>
<comment type="similarity">
    <text evidence="2 7">Belongs to the zinc-containing alcohol dehydrogenase family.</text>
</comment>
<dbReference type="FunFam" id="3.40.50.720:FF:000039">
    <property type="entry name" value="Alcohol dehydrogenase AdhP"/>
    <property type="match status" value="1"/>
</dbReference>
<evidence type="ECO:0000256" key="4">
    <source>
        <dbReference type="ARBA" id="ARBA00022833"/>
    </source>
</evidence>
<dbReference type="STRING" id="420778.A0A1S8BD60"/>
<dbReference type="GO" id="GO:0005737">
    <property type="term" value="C:cytoplasm"/>
    <property type="evidence" value="ECO:0007669"/>
    <property type="project" value="TreeGrafter"/>
</dbReference>
<name>A0A1S8BD60_9PEZI</name>
<dbReference type="EMBL" id="MSZU01000084">
    <property type="protein sequence ID" value="OMP85450.1"/>
    <property type="molecule type" value="Genomic_DNA"/>
</dbReference>
<evidence type="ECO:0000313" key="9">
    <source>
        <dbReference type="EMBL" id="OMP85450.1"/>
    </source>
</evidence>
<keyword evidence="3 7" id="KW-0479">Metal-binding</keyword>
<comment type="cofactor">
    <cofactor evidence="1 7">
        <name>Zn(2+)</name>
        <dbReference type="ChEBI" id="CHEBI:29105"/>
    </cofactor>
</comment>
<dbReference type="GO" id="GO:0004022">
    <property type="term" value="F:alcohol dehydrogenase (NAD+) activity"/>
    <property type="evidence" value="ECO:0007669"/>
    <property type="project" value="TreeGrafter"/>
</dbReference>
<protein>
    <submittedName>
        <fullName evidence="9">Alcohol dehydrogenase 2</fullName>
    </submittedName>
</protein>
<dbReference type="InterPro" id="IPR002328">
    <property type="entry name" value="ADH_Zn_CS"/>
</dbReference>